<dbReference type="PANTHER" id="PTHR12526:SF629">
    <property type="entry name" value="TEICHURONIC ACID BIOSYNTHESIS GLYCOSYLTRANSFERASE TUAH-RELATED"/>
    <property type="match status" value="1"/>
</dbReference>
<dbReference type="InterPro" id="IPR001296">
    <property type="entry name" value="Glyco_trans_1"/>
</dbReference>
<evidence type="ECO:0000256" key="1">
    <source>
        <dbReference type="ARBA" id="ARBA00022676"/>
    </source>
</evidence>
<dbReference type="EC" id="2.4.-.-" evidence="4"/>
<evidence type="ECO:0000313" key="5">
    <source>
        <dbReference type="Proteomes" id="UP001597112"/>
    </source>
</evidence>
<comment type="caution">
    <text evidence="4">The sequence shown here is derived from an EMBL/GenBank/DDBJ whole genome shotgun (WGS) entry which is preliminary data.</text>
</comment>
<dbReference type="SUPFAM" id="SSF53756">
    <property type="entry name" value="UDP-Glycosyltransferase/glycogen phosphorylase"/>
    <property type="match status" value="1"/>
</dbReference>
<evidence type="ECO:0000259" key="3">
    <source>
        <dbReference type="Pfam" id="PF00534"/>
    </source>
</evidence>
<sequence length="300" mass="33976">MAGFLTGILKRIFLLIKIGKADYVFIHREIMPVGPPVFEWIIAKIFRKKIIYDFDDAIWLPNTSAENRIVSIIKWHSKTQSICKWSYRVSCGNNYLAGFAKQFNRHVVFNPTTIDTEGHHNPACYSKHASGKITVGWTGSHSTLKYIDVVIPVLKQLETKYGAIFQFIVIANKKPELPLNNLVFIPWKEQTEIEDLSKIDIGIMPLTDDIWAQGKCGFKALQYMALQIPAVVSPVGVNIEIIESGINGFLCSSEEEWFNAIDKLLQDETLRHRIGAAGRKKVIEHYSVLSNSSTFLSLFS</sequence>
<accession>A0ABW3K2H6</accession>
<dbReference type="GO" id="GO:0016757">
    <property type="term" value="F:glycosyltransferase activity"/>
    <property type="evidence" value="ECO:0007669"/>
    <property type="project" value="UniProtKB-KW"/>
</dbReference>
<keyword evidence="5" id="KW-1185">Reference proteome</keyword>
<dbReference type="Pfam" id="PF00534">
    <property type="entry name" value="Glycos_transf_1"/>
    <property type="match status" value="1"/>
</dbReference>
<feature type="domain" description="Glycosyl transferase family 1" evidence="3">
    <location>
        <begin position="178"/>
        <end position="280"/>
    </location>
</feature>
<reference evidence="5" key="1">
    <citation type="journal article" date="2019" name="Int. J. Syst. Evol. Microbiol.">
        <title>The Global Catalogue of Microorganisms (GCM) 10K type strain sequencing project: providing services to taxonomists for standard genome sequencing and annotation.</title>
        <authorList>
            <consortium name="The Broad Institute Genomics Platform"/>
            <consortium name="The Broad Institute Genome Sequencing Center for Infectious Disease"/>
            <person name="Wu L."/>
            <person name="Ma J."/>
        </authorList>
    </citation>
    <scope>NUCLEOTIDE SEQUENCE [LARGE SCALE GENOMIC DNA]</scope>
    <source>
        <strain evidence="5">CCUG 58938</strain>
    </source>
</reference>
<keyword evidence="1 4" id="KW-0328">Glycosyltransferase</keyword>
<gene>
    <name evidence="4" type="ORF">ACFQ21_12415</name>
</gene>
<proteinExistence type="predicted"/>
<organism evidence="4 5">
    <name type="scientific">Ohtaekwangia kribbensis</name>
    <dbReference type="NCBI Taxonomy" id="688913"/>
    <lineage>
        <taxon>Bacteria</taxon>
        <taxon>Pseudomonadati</taxon>
        <taxon>Bacteroidota</taxon>
        <taxon>Cytophagia</taxon>
        <taxon>Cytophagales</taxon>
        <taxon>Fulvivirgaceae</taxon>
        <taxon>Ohtaekwangia</taxon>
    </lineage>
</organism>
<evidence type="ECO:0000256" key="2">
    <source>
        <dbReference type="ARBA" id="ARBA00022679"/>
    </source>
</evidence>
<name>A0ABW3K2H6_9BACT</name>
<dbReference type="EMBL" id="JBHTKA010000003">
    <property type="protein sequence ID" value="MFD1000118.1"/>
    <property type="molecule type" value="Genomic_DNA"/>
</dbReference>
<dbReference type="PANTHER" id="PTHR12526">
    <property type="entry name" value="GLYCOSYLTRANSFERASE"/>
    <property type="match status" value="1"/>
</dbReference>
<keyword evidence="2 4" id="KW-0808">Transferase</keyword>
<evidence type="ECO:0000313" key="4">
    <source>
        <dbReference type="EMBL" id="MFD1000118.1"/>
    </source>
</evidence>
<dbReference type="Proteomes" id="UP001597112">
    <property type="component" value="Unassembled WGS sequence"/>
</dbReference>
<dbReference type="RefSeq" id="WP_377579457.1">
    <property type="nucleotide sequence ID" value="NZ_JBHTKA010000003.1"/>
</dbReference>
<dbReference type="Gene3D" id="3.40.50.2000">
    <property type="entry name" value="Glycogen Phosphorylase B"/>
    <property type="match status" value="1"/>
</dbReference>
<protein>
    <submittedName>
        <fullName evidence="4">Glycosyltransferase</fullName>
        <ecNumber evidence="4">2.4.-.-</ecNumber>
    </submittedName>
</protein>